<dbReference type="EMBL" id="JADGJH010002353">
    <property type="protein sequence ID" value="KAJ3099349.1"/>
    <property type="molecule type" value="Genomic_DNA"/>
</dbReference>
<dbReference type="AlphaFoldDB" id="A0AAD5SUJ3"/>
<sequence length="215" mass="23936">MFVLRSNKRNILFAQPVDAASPFPMYVIRNHDDMKTPSRGWYAEKEILKKPNIAGAATAADINSVPLPAAPLSKNPAECRSQTESYGTQLVARTEYVRPANWLALGTIRFFASSDGFEEPMHVDAVDADVRFSKNRMCSVRLVSGRIGVVFHNFKLAKYAISCGDVVVGNLRDRAQEMSGVDMDVPVIEISRVRRVNEMRVNTKKAELLGMTVDE</sequence>
<comment type="caution">
    <text evidence="1">The sequence shown here is derived from an EMBL/GenBank/DDBJ whole genome shotgun (WGS) entry which is preliminary data.</text>
</comment>
<reference evidence="1" key="1">
    <citation type="submission" date="2020-05" db="EMBL/GenBank/DDBJ databases">
        <title>Phylogenomic resolution of chytrid fungi.</title>
        <authorList>
            <person name="Stajich J.E."/>
            <person name="Amses K."/>
            <person name="Simmons R."/>
            <person name="Seto K."/>
            <person name="Myers J."/>
            <person name="Bonds A."/>
            <person name="Quandt C.A."/>
            <person name="Barry K."/>
            <person name="Liu P."/>
            <person name="Grigoriev I."/>
            <person name="Longcore J.E."/>
            <person name="James T.Y."/>
        </authorList>
    </citation>
    <scope>NUCLEOTIDE SEQUENCE</scope>
    <source>
        <strain evidence="1">JEL0513</strain>
    </source>
</reference>
<name>A0AAD5SUJ3_9FUNG</name>
<gene>
    <name evidence="1" type="ORF">HK100_004910</name>
</gene>
<dbReference type="Proteomes" id="UP001211907">
    <property type="component" value="Unassembled WGS sequence"/>
</dbReference>
<evidence type="ECO:0000313" key="2">
    <source>
        <dbReference type="Proteomes" id="UP001211907"/>
    </source>
</evidence>
<accession>A0AAD5SUJ3</accession>
<protein>
    <submittedName>
        <fullName evidence="1">Uncharacterized protein</fullName>
    </submittedName>
</protein>
<organism evidence="1 2">
    <name type="scientific">Physocladia obscura</name>
    <dbReference type="NCBI Taxonomy" id="109957"/>
    <lineage>
        <taxon>Eukaryota</taxon>
        <taxon>Fungi</taxon>
        <taxon>Fungi incertae sedis</taxon>
        <taxon>Chytridiomycota</taxon>
        <taxon>Chytridiomycota incertae sedis</taxon>
        <taxon>Chytridiomycetes</taxon>
        <taxon>Chytridiales</taxon>
        <taxon>Chytriomycetaceae</taxon>
        <taxon>Physocladia</taxon>
    </lineage>
</organism>
<feature type="non-terminal residue" evidence="1">
    <location>
        <position position="215"/>
    </location>
</feature>
<keyword evidence="2" id="KW-1185">Reference proteome</keyword>
<proteinExistence type="predicted"/>
<evidence type="ECO:0000313" key="1">
    <source>
        <dbReference type="EMBL" id="KAJ3099349.1"/>
    </source>
</evidence>